<gene>
    <name evidence="2" type="ORF">SAMN05216562_2431</name>
</gene>
<dbReference type="InterPro" id="IPR012334">
    <property type="entry name" value="Pectin_lyas_fold"/>
</dbReference>
<dbReference type="SUPFAM" id="SSF51126">
    <property type="entry name" value="Pectin lyase-like"/>
    <property type="match status" value="1"/>
</dbReference>
<organism evidence="2 3">
    <name type="scientific">Microbulbifer marinus</name>
    <dbReference type="NCBI Taxonomy" id="658218"/>
    <lineage>
        <taxon>Bacteria</taxon>
        <taxon>Pseudomonadati</taxon>
        <taxon>Pseudomonadota</taxon>
        <taxon>Gammaproteobacteria</taxon>
        <taxon>Cellvibrionales</taxon>
        <taxon>Microbulbiferaceae</taxon>
        <taxon>Microbulbifer</taxon>
    </lineage>
</organism>
<accession>A0A1H3ZJD2</accession>
<dbReference type="InterPro" id="IPR050909">
    <property type="entry name" value="Bact_Autotransporter_VF"/>
</dbReference>
<dbReference type="AlphaFoldDB" id="A0A1H3ZJD2"/>
<dbReference type="InterPro" id="IPR011050">
    <property type="entry name" value="Pectin_lyase_fold/virulence"/>
</dbReference>
<dbReference type="NCBIfam" id="TIGR01901">
    <property type="entry name" value="adhes_NPXG"/>
    <property type="match status" value="1"/>
</dbReference>
<dbReference type="Proteomes" id="UP000198658">
    <property type="component" value="Unassembled WGS sequence"/>
</dbReference>
<dbReference type="EMBL" id="FNQO01000002">
    <property type="protein sequence ID" value="SEA23787.1"/>
    <property type="molecule type" value="Genomic_DNA"/>
</dbReference>
<keyword evidence="3" id="KW-1185">Reference proteome</keyword>
<dbReference type="SMART" id="SM00912">
    <property type="entry name" value="Haemagg_act"/>
    <property type="match status" value="1"/>
</dbReference>
<dbReference type="OrthoDB" id="218680at2"/>
<proteinExistence type="predicted"/>
<dbReference type="PANTHER" id="PTHR12338:SF5">
    <property type="entry name" value="ANTIGEN 43-RELATED"/>
    <property type="match status" value="1"/>
</dbReference>
<sequence>MQVKKISYGLKKLTSAIKASHLAYAGLLVGQVVSQSAQAAPEGGVVVGGDGSITAQDLTTIIDQKTDLLAIDWDSFNLTEEELVRFLQPDSSSIVLNRILDQNPSTIRGAIESNGHVILANPRGVLFTETATVNVGAITAAGLDMDSSEFMSGNFSFQGENGSAGVVVNRGVINASSAVLVGKQVTNAASGLISAEIVSLAAADEAVLTFDADGMIGVKITKEVMENQLGVDSAVLNEGAIDGAQVLMEAKVSGDLFSSAVNNKGTVRARGIDTSGGKIRLFGGGAEVVNSGALDASGTYGGEVEIEGDSVEHRGVVSVRGDAGAGGSVRVLGDEVVVSGAIDARGIGGGGEILVGGDYQGKNAEIRNANKTTVAADAVIDASGIGNGDGGKVIVWADGGTHFAGVVRAESGELGGDGGFVETSGKVNLYLGEDSMFVSTLSHGRGETGEWLLDPGWLDIADSCSTNCISTAALEGALSSNNVTITVTDADTASGLAVVDDGDPATDYADGIRVSDNLDWNTTNALTLDSFSDVEIGNGVVITASDADLVVIAGGSFTSEGSVSVNSFSLNVGGNGADSTNSLGSVTATSGTVTGGTGLDVFTLSSADDSVVVDGDLQFTLGANIVFSAVEMLDTGSGTDIVTGADGAGWALKGAGQAESSGITFIGADELFAASAGLTGTAGDDSFVLTAIGDVVVDGLTFKNLSDVNGSTGNDTVDASNFVAGLTLTGTNKEISADTLLFSDIENGVASLLTGSSGADLFSIVADNTVDIAGIRVSGLNTVNADLGSDDVIASGPVTLTGNSGEASTAAIDFSGIDTVTAGSLIGSDNNDTFVITGPNAVTAYDIAFSGISSIDTKLGSDSVTGASGIDWVLTAGIDEAENSGITFTGVETLIADLAGLIGSASDENYTLEDNGDVVVSSLTFQSLTAVDAGGGSDTISLASNTNATLNGTDGEASIRGLDFSNIESVTSATLVGSDAGDRYLVTGADSIVANAIAFAGISSVTAGSGDDTATGLNGEDWSLNGSGGAVNNGITFANVETFVADAAGLVGTASDESYTLENDGDVVVGGLIFRSLTGVDAAGGSDTIALISLADATLNGTDGEASIRGLDFS</sequence>
<feature type="non-terminal residue" evidence="2">
    <location>
        <position position="1114"/>
    </location>
</feature>
<dbReference type="STRING" id="658218.SAMN05216562_2431"/>
<evidence type="ECO:0000313" key="2">
    <source>
        <dbReference type="EMBL" id="SEA23787.1"/>
    </source>
</evidence>
<protein>
    <submittedName>
        <fullName evidence="2">Filamentous hemagglutinin family N-terminal domain-containing protein</fullName>
    </submittedName>
</protein>
<evidence type="ECO:0000259" key="1">
    <source>
        <dbReference type="SMART" id="SM00912"/>
    </source>
</evidence>
<feature type="domain" description="Filamentous haemagglutinin FhaB/tRNA nuclease CdiA-like TPS" evidence="1">
    <location>
        <begin position="37"/>
        <end position="149"/>
    </location>
</feature>
<dbReference type="Gene3D" id="2.160.20.10">
    <property type="entry name" value="Single-stranded right-handed beta-helix, Pectin lyase-like"/>
    <property type="match status" value="1"/>
</dbReference>
<dbReference type="InterPro" id="IPR008638">
    <property type="entry name" value="FhaB/CdiA-like_TPS"/>
</dbReference>
<dbReference type="Pfam" id="PF05860">
    <property type="entry name" value="TPS"/>
    <property type="match status" value="1"/>
</dbReference>
<name>A0A1H3ZJD2_9GAMM</name>
<evidence type="ECO:0000313" key="3">
    <source>
        <dbReference type="Proteomes" id="UP000198658"/>
    </source>
</evidence>
<reference evidence="3" key="1">
    <citation type="submission" date="2016-10" db="EMBL/GenBank/DDBJ databases">
        <authorList>
            <person name="Varghese N."/>
            <person name="Submissions S."/>
        </authorList>
    </citation>
    <scope>NUCLEOTIDE SEQUENCE [LARGE SCALE GENOMIC DNA]</scope>
    <source>
        <strain evidence="3">CGMCC 1.10657</strain>
    </source>
</reference>
<dbReference type="RefSeq" id="WP_139304885.1">
    <property type="nucleotide sequence ID" value="NZ_FNQO01000002.1"/>
</dbReference>
<dbReference type="PANTHER" id="PTHR12338">
    <property type="entry name" value="AUTOTRANSPORTER"/>
    <property type="match status" value="1"/>
</dbReference>